<gene>
    <name evidence="2" type="ORF">PTTT1_LOCUS44879</name>
</gene>
<feature type="chain" id="PRO_5035468148" evidence="1">
    <location>
        <begin position="24"/>
        <end position="388"/>
    </location>
</feature>
<feature type="signal peptide" evidence="1">
    <location>
        <begin position="1"/>
        <end position="23"/>
    </location>
</feature>
<dbReference type="AlphaFoldDB" id="A0A8J9X650"/>
<proteinExistence type="predicted"/>
<name>A0A8J9X650_PHATR</name>
<dbReference type="Proteomes" id="UP000836788">
    <property type="component" value="Chromosome 5"/>
</dbReference>
<reference evidence="2" key="1">
    <citation type="submission" date="2022-02" db="EMBL/GenBank/DDBJ databases">
        <authorList>
            <person name="Giguere J D."/>
        </authorList>
    </citation>
    <scope>NUCLEOTIDE SEQUENCE</scope>
    <source>
        <strain evidence="2">CCAP 1055/1</strain>
    </source>
</reference>
<keyword evidence="1" id="KW-0732">Signal</keyword>
<organism evidence="2">
    <name type="scientific">Phaeodactylum tricornutum</name>
    <name type="common">Diatom</name>
    <dbReference type="NCBI Taxonomy" id="2850"/>
    <lineage>
        <taxon>Eukaryota</taxon>
        <taxon>Sar</taxon>
        <taxon>Stramenopiles</taxon>
        <taxon>Ochrophyta</taxon>
        <taxon>Bacillariophyta</taxon>
        <taxon>Bacillariophyceae</taxon>
        <taxon>Bacillariophycidae</taxon>
        <taxon>Naviculales</taxon>
        <taxon>Phaeodactylaceae</taxon>
        <taxon>Phaeodactylum</taxon>
    </lineage>
</organism>
<accession>A0A8J9X650</accession>
<evidence type="ECO:0000313" key="2">
    <source>
        <dbReference type="EMBL" id="CAG9290460.1"/>
    </source>
</evidence>
<sequence length="388" mass="41050">MTSFISILRWCATLLALTPIVASGTRLFDSEKGSHAHRSLQSEEYAISFDSVTNTKNNITVNFINGAGSGAPTGRFEIFVANASSTASDYTLSCYSKDGIVFDGEGISERTSTVGTPNSTFDFSFDREVDEVTSPFYFGGVNTDIIGEAKLILCVKFTLTESIGDSIIDVNYKEVAIAFSLTLDGGIDSAEAFVVNAVDVDLDSNSAVQYTATAALCGDFSGSVTPRPGIALPICIKADNYPLSRILAVEDLSLSSGSLKQEILVNGAGATGAAGFYETPVSDGACLAKECIQYDVLVYAIFATGDNLSIDITGSVVLGIGNSRRTLGARVETSRDLEEYFIKRGFQTTVSLRNLDQASSSGAYSTSIASWIMHMLTTGTVALVAAFV</sequence>
<protein>
    <submittedName>
        <fullName evidence="2">Uncharacterized protein</fullName>
    </submittedName>
</protein>
<dbReference type="EMBL" id="OU594946">
    <property type="protein sequence ID" value="CAG9290460.1"/>
    <property type="molecule type" value="Genomic_DNA"/>
</dbReference>
<evidence type="ECO:0000256" key="1">
    <source>
        <dbReference type="SAM" id="SignalP"/>
    </source>
</evidence>